<dbReference type="SUPFAM" id="SSF55298">
    <property type="entry name" value="YjgF-like"/>
    <property type="match status" value="1"/>
</dbReference>
<dbReference type="Pfam" id="PF01042">
    <property type="entry name" value="Ribonuc_L-PSP"/>
    <property type="match status" value="1"/>
</dbReference>
<accession>A0A6J7T0N5</accession>
<dbReference type="EMBL" id="CAFBQE010000017">
    <property type="protein sequence ID" value="CAB5046612.1"/>
    <property type="molecule type" value="Genomic_DNA"/>
</dbReference>
<dbReference type="GO" id="GO:0005829">
    <property type="term" value="C:cytosol"/>
    <property type="evidence" value="ECO:0007669"/>
    <property type="project" value="TreeGrafter"/>
</dbReference>
<dbReference type="AlphaFoldDB" id="A0A6J7T0N5"/>
<sequence length="119" mass="13456">MTERPYSLFRRFGDHVVISGTLGLFPDQYGSQLVEGGVLKQLQKALENAERILQDSGALKSEVFKATVYLTSLEHLADCNEIWLEFFAEPRPARTTIAVVELPRKSLVEIELWAYSPSK</sequence>
<dbReference type="PANTHER" id="PTHR11803">
    <property type="entry name" value="2-IMINOBUTANOATE/2-IMINOPROPANOATE DEAMINASE RIDA"/>
    <property type="match status" value="1"/>
</dbReference>
<organism evidence="2">
    <name type="scientific">freshwater metagenome</name>
    <dbReference type="NCBI Taxonomy" id="449393"/>
    <lineage>
        <taxon>unclassified sequences</taxon>
        <taxon>metagenomes</taxon>
        <taxon>ecological metagenomes</taxon>
    </lineage>
</organism>
<evidence type="ECO:0000313" key="1">
    <source>
        <dbReference type="EMBL" id="CAB4854722.1"/>
    </source>
</evidence>
<name>A0A6J7T0N5_9ZZZZ</name>
<dbReference type="InterPro" id="IPR035959">
    <property type="entry name" value="RutC-like_sf"/>
</dbReference>
<dbReference type="InterPro" id="IPR006175">
    <property type="entry name" value="YjgF/YER057c/UK114"/>
</dbReference>
<proteinExistence type="predicted"/>
<dbReference type="PANTHER" id="PTHR11803:SF39">
    <property type="entry name" value="2-IMINOBUTANOATE_2-IMINOPROPANOATE DEAMINASE"/>
    <property type="match status" value="1"/>
</dbReference>
<gene>
    <name evidence="1" type="ORF">UFOPK3288_00953</name>
    <name evidence="2" type="ORF">UFOPK4284_00409</name>
</gene>
<dbReference type="CDD" id="cd00448">
    <property type="entry name" value="YjgF_YER057c_UK114_family"/>
    <property type="match status" value="1"/>
</dbReference>
<evidence type="ECO:0000313" key="2">
    <source>
        <dbReference type="EMBL" id="CAB5046612.1"/>
    </source>
</evidence>
<protein>
    <submittedName>
        <fullName evidence="2">Unannotated protein</fullName>
    </submittedName>
</protein>
<dbReference type="Gene3D" id="3.30.1330.40">
    <property type="entry name" value="RutC-like"/>
    <property type="match status" value="1"/>
</dbReference>
<reference evidence="2" key="1">
    <citation type="submission" date="2020-05" db="EMBL/GenBank/DDBJ databases">
        <authorList>
            <person name="Chiriac C."/>
            <person name="Salcher M."/>
            <person name="Ghai R."/>
            <person name="Kavagutti S V."/>
        </authorList>
    </citation>
    <scope>NUCLEOTIDE SEQUENCE</scope>
</reference>
<dbReference type="GO" id="GO:0019239">
    <property type="term" value="F:deaminase activity"/>
    <property type="evidence" value="ECO:0007669"/>
    <property type="project" value="TreeGrafter"/>
</dbReference>
<dbReference type="EMBL" id="CAFBLC010000030">
    <property type="protein sequence ID" value="CAB4854722.1"/>
    <property type="molecule type" value="Genomic_DNA"/>
</dbReference>